<evidence type="ECO:0000313" key="2">
    <source>
        <dbReference type="Proteomes" id="UP000887013"/>
    </source>
</evidence>
<keyword evidence="2" id="KW-1185">Reference proteome</keyword>
<evidence type="ECO:0000313" key="1">
    <source>
        <dbReference type="EMBL" id="GFT28924.1"/>
    </source>
</evidence>
<gene>
    <name evidence="1" type="ORF">NPIL_400691</name>
</gene>
<accession>A0A8X6TKS3</accession>
<dbReference type="Proteomes" id="UP000887013">
    <property type="component" value="Unassembled WGS sequence"/>
</dbReference>
<proteinExistence type="predicted"/>
<comment type="caution">
    <text evidence="1">The sequence shown here is derived from an EMBL/GenBank/DDBJ whole genome shotgun (WGS) entry which is preliminary data.</text>
</comment>
<protein>
    <submittedName>
        <fullName evidence="1">Uncharacterized protein</fullName>
    </submittedName>
</protein>
<name>A0A8X6TKS3_NEPPI</name>
<reference evidence="1" key="1">
    <citation type="submission" date="2020-08" db="EMBL/GenBank/DDBJ databases">
        <title>Multicomponent nature underlies the extraordinary mechanical properties of spider dragline silk.</title>
        <authorList>
            <person name="Kono N."/>
            <person name="Nakamura H."/>
            <person name="Mori M."/>
            <person name="Yoshida Y."/>
            <person name="Ohtoshi R."/>
            <person name="Malay A.D."/>
            <person name="Moran D.A.P."/>
            <person name="Tomita M."/>
            <person name="Numata K."/>
            <person name="Arakawa K."/>
        </authorList>
    </citation>
    <scope>NUCLEOTIDE SEQUENCE</scope>
</reference>
<organism evidence="1 2">
    <name type="scientific">Nephila pilipes</name>
    <name type="common">Giant wood spider</name>
    <name type="synonym">Nephila maculata</name>
    <dbReference type="NCBI Taxonomy" id="299642"/>
    <lineage>
        <taxon>Eukaryota</taxon>
        <taxon>Metazoa</taxon>
        <taxon>Ecdysozoa</taxon>
        <taxon>Arthropoda</taxon>
        <taxon>Chelicerata</taxon>
        <taxon>Arachnida</taxon>
        <taxon>Araneae</taxon>
        <taxon>Araneomorphae</taxon>
        <taxon>Entelegynae</taxon>
        <taxon>Araneoidea</taxon>
        <taxon>Nephilidae</taxon>
        <taxon>Nephila</taxon>
    </lineage>
</organism>
<dbReference type="AlphaFoldDB" id="A0A8X6TKS3"/>
<dbReference type="EMBL" id="BMAW01107358">
    <property type="protein sequence ID" value="GFT28924.1"/>
    <property type="molecule type" value="Genomic_DNA"/>
</dbReference>
<sequence length="68" mass="7594">MSPLPNSIHPGDLEEFTVLWQKERSKPTACRWSSKRTGRKVVEVKENPTCYTAVLPARLSVTSPSPPT</sequence>